<reference evidence="4" key="2">
    <citation type="submission" date="2012-11" db="EMBL/GenBank/DDBJ databases">
        <authorList>
            <person name="Kuo A."/>
            <person name="Curtis B.A."/>
            <person name="Tanifuji G."/>
            <person name="Burki F."/>
            <person name="Gruber A."/>
            <person name="Irimia M."/>
            <person name="Maruyama S."/>
            <person name="Arias M.C."/>
            <person name="Ball S.G."/>
            <person name="Gile G.H."/>
            <person name="Hirakawa Y."/>
            <person name="Hopkins J.F."/>
            <person name="Rensing S.A."/>
            <person name="Schmutz J."/>
            <person name="Symeonidi A."/>
            <person name="Elias M."/>
            <person name="Eveleigh R.J."/>
            <person name="Herman E.K."/>
            <person name="Klute M.J."/>
            <person name="Nakayama T."/>
            <person name="Obornik M."/>
            <person name="Reyes-Prieto A."/>
            <person name="Armbrust E.V."/>
            <person name="Aves S.J."/>
            <person name="Beiko R.G."/>
            <person name="Coutinho P."/>
            <person name="Dacks J.B."/>
            <person name="Durnford D.G."/>
            <person name="Fast N.M."/>
            <person name="Green B.R."/>
            <person name="Grisdale C."/>
            <person name="Hempe F."/>
            <person name="Henrissat B."/>
            <person name="Hoppner M.P."/>
            <person name="Ishida K.-I."/>
            <person name="Kim E."/>
            <person name="Koreny L."/>
            <person name="Kroth P.G."/>
            <person name="Liu Y."/>
            <person name="Malik S.-B."/>
            <person name="Maier U.G."/>
            <person name="McRose D."/>
            <person name="Mock T."/>
            <person name="Neilson J.A."/>
            <person name="Onodera N.T."/>
            <person name="Poole A.M."/>
            <person name="Pritham E.J."/>
            <person name="Richards T.A."/>
            <person name="Rocap G."/>
            <person name="Roy S.W."/>
            <person name="Sarai C."/>
            <person name="Schaack S."/>
            <person name="Shirato S."/>
            <person name="Slamovits C.H."/>
            <person name="Spencer D.F."/>
            <person name="Suzuki S."/>
            <person name="Worden A.Z."/>
            <person name="Zauner S."/>
            <person name="Barry K."/>
            <person name="Bell C."/>
            <person name="Bharti A.K."/>
            <person name="Crow J.A."/>
            <person name="Grimwood J."/>
            <person name="Kramer R."/>
            <person name="Lindquist E."/>
            <person name="Lucas S."/>
            <person name="Salamov A."/>
            <person name="McFadden G.I."/>
            <person name="Lane C.E."/>
            <person name="Keeling P.J."/>
            <person name="Gray M.W."/>
            <person name="Grigoriev I.V."/>
            <person name="Archibald J.M."/>
        </authorList>
    </citation>
    <scope>NUCLEOTIDE SEQUENCE</scope>
    <source>
        <strain evidence="4">CCMP2712</strain>
    </source>
</reference>
<feature type="chain" id="PRO_5008770621" description="Pseudouridine synthase RsuA/RluA-like domain-containing protein" evidence="1">
    <location>
        <begin position="17"/>
        <end position="175"/>
    </location>
</feature>
<reference evidence="3" key="3">
    <citation type="submission" date="2015-06" db="UniProtKB">
        <authorList>
            <consortium name="EnsemblProtists"/>
        </authorList>
    </citation>
    <scope>IDENTIFICATION</scope>
</reference>
<dbReference type="RefSeq" id="XP_005827796.1">
    <property type="nucleotide sequence ID" value="XM_005827739.1"/>
</dbReference>
<proteinExistence type="predicted"/>
<evidence type="ECO:0000313" key="2">
    <source>
        <dbReference type="EMBL" id="EKX40816.1"/>
    </source>
</evidence>
<reference evidence="2 4" key="1">
    <citation type="journal article" date="2012" name="Nature">
        <title>Algal genomes reveal evolutionary mosaicism and the fate of nucleomorphs.</title>
        <authorList>
            <consortium name="DOE Joint Genome Institute"/>
            <person name="Curtis B.A."/>
            <person name="Tanifuji G."/>
            <person name="Burki F."/>
            <person name="Gruber A."/>
            <person name="Irimia M."/>
            <person name="Maruyama S."/>
            <person name="Arias M.C."/>
            <person name="Ball S.G."/>
            <person name="Gile G.H."/>
            <person name="Hirakawa Y."/>
            <person name="Hopkins J.F."/>
            <person name="Kuo A."/>
            <person name="Rensing S.A."/>
            <person name="Schmutz J."/>
            <person name="Symeonidi A."/>
            <person name="Elias M."/>
            <person name="Eveleigh R.J."/>
            <person name="Herman E.K."/>
            <person name="Klute M.J."/>
            <person name="Nakayama T."/>
            <person name="Obornik M."/>
            <person name="Reyes-Prieto A."/>
            <person name="Armbrust E.V."/>
            <person name="Aves S.J."/>
            <person name="Beiko R.G."/>
            <person name="Coutinho P."/>
            <person name="Dacks J.B."/>
            <person name="Durnford D.G."/>
            <person name="Fast N.M."/>
            <person name="Green B.R."/>
            <person name="Grisdale C.J."/>
            <person name="Hempel F."/>
            <person name="Henrissat B."/>
            <person name="Hoppner M.P."/>
            <person name="Ishida K."/>
            <person name="Kim E."/>
            <person name="Koreny L."/>
            <person name="Kroth P.G."/>
            <person name="Liu Y."/>
            <person name="Malik S.B."/>
            <person name="Maier U.G."/>
            <person name="McRose D."/>
            <person name="Mock T."/>
            <person name="Neilson J.A."/>
            <person name="Onodera N.T."/>
            <person name="Poole A.M."/>
            <person name="Pritham E.J."/>
            <person name="Richards T.A."/>
            <person name="Rocap G."/>
            <person name="Roy S.W."/>
            <person name="Sarai C."/>
            <person name="Schaack S."/>
            <person name="Shirato S."/>
            <person name="Slamovits C.H."/>
            <person name="Spencer D.F."/>
            <person name="Suzuki S."/>
            <person name="Worden A.Z."/>
            <person name="Zauner S."/>
            <person name="Barry K."/>
            <person name="Bell C."/>
            <person name="Bharti A.K."/>
            <person name="Crow J.A."/>
            <person name="Grimwood J."/>
            <person name="Kramer R."/>
            <person name="Lindquist E."/>
            <person name="Lucas S."/>
            <person name="Salamov A."/>
            <person name="McFadden G.I."/>
            <person name="Lane C.E."/>
            <person name="Keeling P.J."/>
            <person name="Gray M.W."/>
            <person name="Grigoriev I.V."/>
            <person name="Archibald J.M."/>
        </authorList>
    </citation>
    <scope>NUCLEOTIDE SEQUENCE</scope>
    <source>
        <strain evidence="2 4">CCMP2712</strain>
    </source>
</reference>
<evidence type="ECO:0000313" key="3">
    <source>
        <dbReference type="EnsemblProtists" id="EKX40816"/>
    </source>
</evidence>
<dbReference type="AlphaFoldDB" id="L1IX77"/>
<gene>
    <name evidence="2" type="ORF">GUITHDRAFT_142445</name>
</gene>
<dbReference type="Gene3D" id="3.30.2350.10">
    <property type="entry name" value="Pseudouridine synthase"/>
    <property type="match status" value="1"/>
</dbReference>
<accession>L1IX77</accession>
<dbReference type="KEGG" id="gtt:GUITHDRAFT_142445"/>
<dbReference type="GO" id="GO:0001522">
    <property type="term" value="P:pseudouridine synthesis"/>
    <property type="evidence" value="ECO:0007669"/>
    <property type="project" value="InterPro"/>
</dbReference>
<protein>
    <recommendedName>
        <fullName evidence="5">Pseudouridine synthase RsuA/RluA-like domain-containing protein</fullName>
    </recommendedName>
</protein>
<dbReference type="SUPFAM" id="SSF55120">
    <property type="entry name" value="Pseudouridine synthase"/>
    <property type="match status" value="1"/>
</dbReference>
<dbReference type="HOGENOM" id="CLU_1535402_0_0_1"/>
<keyword evidence="4" id="KW-1185">Reference proteome</keyword>
<feature type="signal peptide" evidence="1">
    <location>
        <begin position="1"/>
        <end position="16"/>
    </location>
</feature>
<dbReference type="InterPro" id="IPR020103">
    <property type="entry name" value="PsdUridine_synth_cat_dom_sf"/>
</dbReference>
<sequence>MAVSLLMLCSASAAYAWQGGLQLPYQPLTASRTCRERKRHYSCAYFRPEDVVYFQVIERMPTSRQVGRACGMEEVAARALVELGSVFVREDEMKIFVRPRRFPACYQEWNDRVLFEDEKFLIINKPHNLPCQAVDSNSHETVVECVGRKLNKRLHLAHRLDNCVEVKLSAVDARP</sequence>
<evidence type="ECO:0008006" key="5">
    <source>
        <dbReference type="Google" id="ProtNLM"/>
    </source>
</evidence>
<dbReference type="EMBL" id="JH993028">
    <property type="protein sequence ID" value="EKX40816.1"/>
    <property type="molecule type" value="Genomic_DNA"/>
</dbReference>
<evidence type="ECO:0000313" key="4">
    <source>
        <dbReference type="Proteomes" id="UP000011087"/>
    </source>
</evidence>
<organism evidence="2">
    <name type="scientific">Guillardia theta (strain CCMP2712)</name>
    <name type="common">Cryptophyte</name>
    <dbReference type="NCBI Taxonomy" id="905079"/>
    <lineage>
        <taxon>Eukaryota</taxon>
        <taxon>Cryptophyceae</taxon>
        <taxon>Pyrenomonadales</taxon>
        <taxon>Geminigeraceae</taxon>
        <taxon>Guillardia</taxon>
    </lineage>
</organism>
<dbReference type="GO" id="GO:0003723">
    <property type="term" value="F:RNA binding"/>
    <property type="evidence" value="ECO:0007669"/>
    <property type="project" value="InterPro"/>
</dbReference>
<dbReference type="Proteomes" id="UP000011087">
    <property type="component" value="Unassembled WGS sequence"/>
</dbReference>
<keyword evidence="1" id="KW-0732">Signal</keyword>
<evidence type="ECO:0000256" key="1">
    <source>
        <dbReference type="SAM" id="SignalP"/>
    </source>
</evidence>
<dbReference type="GO" id="GO:0009982">
    <property type="term" value="F:pseudouridine synthase activity"/>
    <property type="evidence" value="ECO:0007669"/>
    <property type="project" value="InterPro"/>
</dbReference>
<name>L1IX77_GUITC</name>
<dbReference type="EnsemblProtists" id="EKX40816">
    <property type="protein sequence ID" value="EKX40816"/>
    <property type="gene ID" value="GUITHDRAFT_142445"/>
</dbReference>
<dbReference type="GeneID" id="17297558"/>
<dbReference type="PaxDb" id="55529-EKX40816"/>